<feature type="region of interest" description="Disordered" evidence="1">
    <location>
        <begin position="59"/>
        <end position="94"/>
    </location>
</feature>
<keyword evidence="3" id="KW-1185">Reference proteome</keyword>
<accession>A0AA38UCH2</accession>
<dbReference type="EMBL" id="MU806266">
    <property type="protein sequence ID" value="KAJ3837162.1"/>
    <property type="molecule type" value="Genomic_DNA"/>
</dbReference>
<feature type="compositionally biased region" description="Polar residues" evidence="1">
    <location>
        <begin position="107"/>
        <end position="118"/>
    </location>
</feature>
<organism evidence="2 3">
    <name type="scientific">Lentinula raphanica</name>
    <dbReference type="NCBI Taxonomy" id="153919"/>
    <lineage>
        <taxon>Eukaryota</taxon>
        <taxon>Fungi</taxon>
        <taxon>Dikarya</taxon>
        <taxon>Basidiomycota</taxon>
        <taxon>Agaricomycotina</taxon>
        <taxon>Agaricomycetes</taxon>
        <taxon>Agaricomycetidae</taxon>
        <taxon>Agaricales</taxon>
        <taxon>Marasmiineae</taxon>
        <taxon>Omphalotaceae</taxon>
        <taxon>Lentinula</taxon>
    </lineage>
</organism>
<evidence type="ECO:0000256" key="1">
    <source>
        <dbReference type="SAM" id="MobiDB-lite"/>
    </source>
</evidence>
<feature type="region of interest" description="Disordered" evidence="1">
    <location>
        <begin position="106"/>
        <end position="134"/>
    </location>
</feature>
<comment type="caution">
    <text evidence="2">The sequence shown here is derived from an EMBL/GenBank/DDBJ whole genome shotgun (WGS) entry which is preliminary data.</text>
</comment>
<feature type="compositionally biased region" description="Acidic residues" evidence="1">
    <location>
        <begin position="124"/>
        <end position="134"/>
    </location>
</feature>
<feature type="compositionally biased region" description="Polar residues" evidence="1">
    <location>
        <begin position="59"/>
        <end position="70"/>
    </location>
</feature>
<gene>
    <name evidence="2" type="ORF">F5878DRAFT_662351</name>
</gene>
<proteinExistence type="predicted"/>
<evidence type="ECO:0000313" key="3">
    <source>
        <dbReference type="Proteomes" id="UP001163846"/>
    </source>
</evidence>
<evidence type="ECO:0000313" key="2">
    <source>
        <dbReference type="EMBL" id="KAJ3837162.1"/>
    </source>
</evidence>
<name>A0AA38UCH2_9AGAR</name>
<dbReference type="Proteomes" id="UP001163846">
    <property type="component" value="Unassembled WGS sequence"/>
</dbReference>
<protein>
    <submittedName>
        <fullName evidence="2">Uncharacterized protein</fullName>
    </submittedName>
</protein>
<feature type="region of interest" description="Disordered" evidence="1">
    <location>
        <begin position="145"/>
        <end position="164"/>
    </location>
</feature>
<sequence>MSTHCQGCDQSFPGGAFLQHVRKTRNAACKSFGESLTGIDAVPSKTISILQRLLNRHTAVSPNSTESQPSGLPRLDASRDEQMNDGSDDEEGDVNMVDVGIVDGQMVNGTSDNDSETNGLGLDFEGEEESSEDEGDIILGDELDWEPDVSMGDDSLSPSPNLVFEEGHFDEPLQLPQSRPPPLAIPDDIREPYIIQYPDPRAGAPIAATPVEQSNPWAPFASETDWTVALWAKTRGPSSTALSEFLAINGVAEQLGLSYRSANELFHCLPSYLIQLPVLGVATLSAQSASINTKPSMSKSVRIIPKLQKP</sequence>
<reference evidence="2" key="1">
    <citation type="submission" date="2022-08" db="EMBL/GenBank/DDBJ databases">
        <authorList>
            <consortium name="DOE Joint Genome Institute"/>
            <person name="Min B."/>
            <person name="Riley R."/>
            <person name="Sierra-Patev S."/>
            <person name="Naranjo-Ortiz M."/>
            <person name="Looney B."/>
            <person name="Konkel Z."/>
            <person name="Slot J.C."/>
            <person name="Sakamoto Y."/>
            <person name="Steenwyk J.L."/>
            <person name="Rokas A."/>
            <person name="Carro J."/>
            <person name="Camarero S."/>
            <person name="Ferreira P."/>
            <person name="Molpeceres G."/>
            <person name="Ruiz-Duenas F.J."/>
            <person name="Serrano A."/>
            <person name="Henrissat B."/>
            <person name="Drula E."/>
            <person name="Hughes K.W."/>
            <person name="Mata J.L."/>
            <person name="Ishikawa N.K."/>
            <person name="Vargas-Isla R."/>
            <person name="Ushijima S."/>
            <person name="Smith C.A."/>
            <person name="Ahrendt S."/>
            <person name="Andreopoulos W."/>
            <person name="He G."/>
            <person name="Labutti K."/>
            <person name="Lipzen A."/>
            <person name="Ng V."/>
            <person name="Sandor L."/>
            <person name="Barry K."/>
            <person name="Martinez A.T."/>
            <person name="Xiao Y."/>
            <person name="Gibbons J.G."/>
            <person name="Terashima K."/>
            <person name="Hibbett D.S."/>
            <person name="Grigoriev I.V."/>
        </authorList>
    </citation>
    <scope>NUCLEOTIDE SEQUENCE</scope>
    <source>
        <strain evidence="2">TFB9207</strain>
    </source>
</reference>
<dbReference type="AlphaFoldDB" id="A0AA38UCH2"/>